<dbReference type="Proteomes" id="UP000199068">
    <property type="component" value="Unassembled WGS sequence"/>
</dbReference>
<evidence type="ECO:0000313" key="4">
    <source>
        <dbReference type="EMBL" id="SDL47855.1"/>
    </source>
</evidence>
<dbReference type="PROSITE" id="PS50206">
    <property type="entry name" value="RHODANESE_3"/>
    <property type="match status" value="2"/>
</dbReference>
<reference evidence="4 5" key="1">
    <citation type="submission" date="2016-10" db="EMBL/GenBank/DDBJ databases">
        <authorList>
            <person name="de Groot N.N."/>
        </authorList>
    </citation>
    <scope>NUCLEOTIDE SEQUENCE [LARGE SCALE GENOMIC DNA]</scope>
    <source>
        <strain evidence="4 5">DSM 797</strain>
    </source>
</reference>
<dbReference type="PANTHER" id="PTHR11364">
    <property type="entry name" value="THIOSULFATE SULFERTANSFERASE"/>
    <property type="match status" value="1"/>
</dbReference>
<dbReference type="SUPFAM" id="SSF52821">
    <property type="entry name" value="Rhodanese/Cell cycle control phosphatase"/>
    <property type="match status" value="2"/>
</dbReference>
<dbReference type="EMBL" id="FNGW01000002">
    <property type="protein sequence ID" value="SDL47855.1"/>
    <property type="molecule type" value="Genomic_DNA"/>
</dbReference>
<dbReference type="InterPro" id="IPR001763">
    <property type="entry name" value="Rhodanese-like_dom"/>
</dbReference>
<name>A0A1G9KER6_9FIRM</name>
<dbReference type="CDD" id="cd01448">
    <property type="entry name" value="TST_Repeat_1"/>
    <property type="match status" value="1"/>
</dbReference>
<dbReference type="STRING" id="1121325.SAMN04515677_102107"/>
<dbReference type="GO" id="GO:0004792">
    <property type="term" value="F:thiosulfate-cyanide sulfurtransferase activity"/>
    <property type="evidence" value="ECO:0007669"/>
    <property type="project" value="TreeGrafter"/>
</dbReference>
<dbReference type="AlphaFoldDB" id="A0A1G9KER6"/>
<evidence type="ECO:0000313" key="5">
    <source>
        <dbReference type="Proteomes" id="UP000199068"/>
    </source>
</evidence>
<sequence length="281" mass="32333">MSNLVSVEWLKNNINNEKLIIVDCRFSLMDKDYGKKSYEQGHIKGSVRLDIETQLSNEVKKHGGRHPLPSIESLKETFENIGISNNSIIVCYDEGDLAGPSRLWWTLKYLGHDNVYVLRDGIEAFKKIGGEINTVATKNDKGLFNIKINEEMKVDMNYIRERLYNKDIAIVDSRENIRYIGEFEPVDKKAGHVPSALNYFWMDIFNKVDEKIELKSVKELKEHFKELYNYKEVIVYCGSGITASVNSLALDEADINHKVYAGSFSDWISYDDNEVETNLKN</sequence>
<dbReference type="RefSeq" id="WP_170139147.1">
    <property type="nucleotide sequence ID" value="NZ_FNGW01000002.1"/>
</dbReference>
<feature type="domain" description="Rhodanese" evidence="3">
    <location>
        <begin position="15"/>
        <end position="134"/>
    </location>
</feature>
<dbReference type="InterPro" id="IPR036873">
    <property type="entry name" value="Rhodanese-like_dom_sf"/>
</dbReference>
<evidence type="ECO:0000256" key="2">
    <source>
        <dbReference type="ARBA" id="ARBA00022737"/>
    </source>
</evidence>
<keyword evidence="2" id="KW-0677">Repeat</keyword>
<organism evidence="4 5">
    <name type="scientific">Romboutsia lituseburensis DSM 797</name>
    <dbReference type="NCBI Taxonomy" id="1121325"/>
    <lineage>
        <taxon>Bacteria</taxon>
        <taxon>Bacillati</taxon>
        <taxon>Bacillota</taxon>
        <taxon>Clostridia</taxon>
        <taxon>Peptostreptococcales</taxon>
        <taxon>Peptostreptococcaceae</taxon>
        <taxon>Romboutsia</taxon>
    </lineage>
</organism>
<keyword evidence="4" id="KW-0670">Pyruvate</keyword>
<dbReference type="CDD" id="cd01449">
    <property type="entry name" value="TST_Repeat_2"/>
    <property type="match status" value="1"/>
</dbReference>
<dbReference type="SMART" id="SM00450">
    <property type="entry name" value="RHOD"/>
    <property type="match status" value="2"/>
</dbReference>
<keyword evidence="5" id="KW-1185">Reference proteome</keyword>
<gene>
    <name evidence="4" type="ORF">SAMN04515677_102107</name>
</gene>
<proteinExistence type="predicted"/>
<protein>
    <submittedName>
        <fullName evidence="4">Thiosulfate/3-mercaptopyruvate sulfurtransferase</fullName>
    </submittedName>
</protein>
<accession>A0A1G9KER6</accession>
<feature type="domain" description="Rhodanese" evidence="3">
    <location>
        <begin position="164"/>
        <end position="276"/>
    </location>
</feature>
<dbReference type="InterPro" id="IPR045078">
    <property type="entry name" value="TST/MPST-like"/>
</dbReference>
<dbReference type="Pfam" id="PF00581">
    <property type="entry name" value="Rhodanese"/>
    <property type="match status" value="2"/>
</dbReference>
<keyword evidence="1 4" id="KW-0808">Transferase</keyword>
<evidence type="ECO:0000256" key="1">
    <source>
        <dbReference type="ARBA" id="ARBA00022679"/>
    </source>
</evidence>
<evidence type="ECO:0000259" key="3">
    <source>
        <dbReference type="PROSITE" id="PS50206"/>
    </source>
</evidence>
<dbReference type="PANTHER" id="PTHR11364:SF27">
    <property type="entry name" value="SULFURTRANSFERASE"/>
    <property type="match status" value="1"/>
</dbReference>
<dbReference type="Gene3D" id="3.40.250.10">
    <property type="entry name" value="Rhodanese-like domain"/>
    <property type="match status" value="2"/>
</dbReference>